<evidence type="ECO:0000256" key="6">
    <source>
        <dbReference type="ARBA" id="ARBA00022747"/>
    </source>
</evidence>
<evidence type="ECO:0000259" key="8">
    <source>
        <dbReference type="Pfam" id="PF02384"/>
    </source>
</evidence>
<dbReference type="Pfam" id="PF02384">
    <property type="entry name" value="N6_Mtase"/>
    <property type="match status" value="1"/>
</dbReference>
<comment type="caution">
    <text evidence="10">The sequence shown here is derived from an EMBL/GenBank/DDBJ whole genome shotgun (WGS) entry which is preliminary data.</text>
</comment>
<dbReference type="PANTHER" id="PTHR42998">
    <property type="entry name" value="TYPE I RESTRICTION ENZYME HINDVIIP M PROTEIN-RELATED"/>
    <property type="match status" value="1"/>
</dbReference>
<dbReference type="EC" id="2.1.1.72" evidence="2"/>
<gene>
    <name evidence="10" type="ORF">CRU78_15470</name>
</gene>
<dbReference type="GO" id="GO:0008170">
    <property type="term" value="F:N-methyltransferase activity"/>
    <property type="evidence" value="ECO:0007669"/>
    <property type="project" value="InterPro"/>
</dbReference>
<dbReference type="InterPro" id="IPR029063">
    <property type="entry name" value="SAM-dependent_MTases_sf"/>
</dbReference>
<evidence type="ECO:0000256" key="1">
    <source>
        <dbReference type="ARBA" id="ARBA00006594"/>
    </source>
</evidence>
<evidence type="ECO:0000256" key="4">
    <source>
        <dbReference type="ARBA" id="ARBA00022679"/>
    </source>
</evidence>
<protein>
    <recommendedName>
        <fullName evidence="2">site-specific DNA-methyltransferase (adenine-specific)</fullName>
        <ecNumber evidence="2">2.1.1.72</ecNumber>
    </recommendedName>
</protein>
<dbReference type="InterPro" id="IPR003356">
    <property type="entry name" value="DNA_methylase_A-5"/>
</dbReference>
<organism evidence="10 11">
    <name type="scientific">Candidatus Accumulibacter phosphatis</name>
    <dbReference type="NCBI Taxonomy" id="327160"/>
    <lineage>
        <taxon>Bacteria</taxon>
        <taxon>Pseudomonadati</taxon>
        <taxon>Pseudomonadota</taxon>
        <taxon>Betaproteobacteria</taxon>
        <taxon>Candidatus Accumulibacter</taxon>
    </lineage>
</organism>
<dbReference type="Proteomes" id="UP000342300">
    <property type="component" value="Unassembled WGS sequence"/>
</dbReference>
<dbReference type="InterPro" id="IPR022749">
    <property type="entry name" value="D12N6_MeTrfase_N"/>
</dbReference>
<dbReference type="Gene3D" id="3.40.50.150">
    <property type="entry name" value="Vaccinia Virus protein VP39"/>
    <property type="match status" value="1"/>
</dbReference>
<evidence type="ECO:0000256" key="3">
    <source>
        <dbReference type="ARBA" id="ARBA00022603"/>
    </source>
</evidence>
<feature type="domain" description="DNA methylase adenine-specific" evidence="8">
    <location>
        <begin position="141"/>
        <end position="506"/>
    </location>
</feature>
<evidence type="ECO:0000256" key="5">
    <source>
        <dbReference type="ARBA" id="ARBA00022691"/>
    </source>
</evidence>
<dbReference type="Gene3D" id="1.20.1260.30">
    <property type="match status" value="1"/>
</dbReference>
<dbReference type="InterPro" id="IPR052916">
    <property type="entry name" value="Type-I_RE_MTase_Subunit"/>
</dbReference>
<proteinExistence type="inferred from homology"/>
<comment type="catalytic activity">
    <reaction evidence="7">
        <text>a 2'-deoxyadenosine in DNA + S-adenosyl-L-methionine = an N(6)-methyl-2'-deoxyadenosine in DNA + S-adenosyl-L-homocysteine + H(+)</text>
        <dbReference type="Rhea" id="RHEA:15197"/>
        <dbReference type="Rhea" id="RHEA-COMP:12418"/>
        <dbReference type="Rhea" id="RHEA-COMP:12419"/>
        <dbReference type="ChEBI" id="CHEBI:15378"/>
        <dbReference type="ChEBI" id="CHEBI:57856"/>
        <dbReference type="ChEBI" id="CHEBI:59789"/>
        <dbReference type="ChEBI" id="CHEBI:90615"/>
        <dbReference type="ChEBI" id="CHEBI:90616"/>
        <dbReference type="EC" id="2.1.1.72"/>
    </reaction>
</comment>
<dbReference type="GO" id="GO:0009307">
    <property type="term" value="P:DNA restriction-modification system"/>
    <property type="evidence" value="ECO:0007669"/>
    <property type="project" value="UniProtKB-KW"/>
</dbReference>
<evidence type="ECO:0000256" key="2">
    <source>
        <dbReference type="ARBA" id="ARBA00011900"/>
    </source>
</evidence>
<dbReference type="InterPro" id="IPR002052">
    <property type="entry name" value="DNA_methylase_N6_adenine_CS"/>
</dbReference>
<dbReference type="PRINTS" id="PR00507">
    <property type="entry name" value="N12N6MTFRASE"/>
</dbReference>
<dbReference type="PROSITE" id="PS00092">
    <property type="entry name" value="N6_MTASE"/>
    <property type="match status" value="1"/>
</dbReference>
<keyword evidence="4" id="KW-0808">Transferase</keyword>
<dbReference type="InterPro" id="IPR038333">
    <property type="entry name" value="T1MK-like_N_sf"/>
</dbReference>
<dbReference type="SUPFAM" id="SSF53335">
    <property type="entry name" value="S-adenosyl-L-methionine-dependent methyltransferases"/>
    <property type="match status" value="1"/>
</dbReference>
<keyword evidence="3" id="KW-0489">Methyltransferase</keyword>
<comment type="similarity">
    <text evidence="1">Belongs to the N(4)/N(6)-methyltransferase family.</text>
</comment>
<evidence type="ECO:0000259" key="9">
    <source>
        <dbReference type="Pfam" id="PF12161"/>
    </source>
</evidence>
<reference evidence="10 11" key="1">
    <citation type="submission" date="2017-09" db="EMBL/GenBank/DDBJ databases">
        <title>Metagenomic Analysis Reveals Denitrifying Candidatus Accumulibacter and Flanking Population as a Source of N2O.</title>
        <authorList>
            <person name="Gao H."/>
            <person name="Mao Y."/>
            <person name="Zhao X."/>
            <person name="Liu W.-T."/>
            <person name="Zhang T."/>
            <person name="Wells G."/>
        </authorList>
    </citation>
    <scope>NUCLEOTIDE SEQUENCE [LARGE SCALE GENOMIC DNA]</scope>
    <source>
        <strain evidence="10">CANDO_2_IC</strain>
    </source>
</reference>
<evidence type="ECO:0000256" key="7">
    <source>
        <dbReference type="ARBA" id="ARBA00047942"/>
    </source>
</evidence>
<name>A0A6A7RWH7_9PROT</name>
<evidence type="ECO:0000313" key="10">
    <source>
        <dbReference type="EMBL" id="MQM31833.1"/>
    </source>
</evidence>
<dbReference type="PANTHER" id="PTHR42998:SF1">
    <property type="entry name" value="TYPE I RESTRICTION ENZYME HINDI METHYLASE SUBUNIT"/>
    <property type="match status" value="1"/>
</dbReference>
<dbReference type="EMBL" id="PDHS01000389">
    <property type="protein sequence ID" value="MQM31833.1"/>
    <property type="molecule type" value="Genomic_DNA"/>
</dbReference>
<sequence length="547" mass="60357">MWDAADQFRANSGLKAQEYSGPILGLIFLRFAEVRFTIQRRKLEAADASSRESSRRGSRVDEPAAYHAESILYLGPEARFEYLLTLPEFDSIGARVNGAMREIEKHNPQLAGVLPKTYNLFTSTLLKELLKKVSEIPATADYDAFGRIYEYFLGEFARTEGQQGGEFYTPSGIVRLLAEIIEPFHGRILDPACGSGGMFVQSARFVAEHQLPSPSGRGAGGEGYSGDPAAELAICGVEKTDETGRLCRLNLAVHGLEGDIKHGGNINSYYDDPHAATGQFDFVLANPPFNVNAVDKERLKDMVGTGRRFPFGLPRTDNANYLWIQLFYSALNATGRAGFVMANSASDARSSEQELRQKMIEARAVDVMVAVGPNMFYTVTLPCTLWFFDKGKARTKRADTVLFIDARHIYRQVDRAHREWTAAQIGFIANLVRLYRGEALDLKVGDGEMAARLKETFSPSPLAGEGRGEGEPRYRDVPGLCKAATLAEIEAQGWSLNPGRYVGVAPGEEVSDEDFKEQLETEELEVLNAQALELQTRIAQNVASLLS</sequence>
<dbReference type="GO" id="GO:0003677">
    <property type="term" value="F:DNA binding"/>
    <property type="evidence" value="ECO:0007669"/>
    <property type="project" value="InterPro"/>
</dbReference>
<keyword evidence="5" id="KW-0949">S-adenosyl-L-methionine</keyword>
<dbReference type="GO" id="GO:0009007">
    <property type="term" value="F:site-specific DNA-methyltransferase (adenine-specific) activity"/>
    <property type="evidence" value="ECO:0007669"/>
    <property type="project" value="UniProtKB-EC"/>
</dbReference>
<dbReference type="GO" id="GO:0032259">
    <property type="term" value="P:methylation"/>
    <property type="evidence" value="ECO:0007669"/>
    <property type="project" value="UniProtKB-KW"/>
</dbReference>
<dbReference type="AlphaFoldDB" id="A0A6A7RWH7"/>
<accession>A0A6A7RWH7</accession>
<keyword evidence="6" id="KW-0680">Restriction system</keyword>
<dbReference type="Pfam" id="PF12161">
    <property type="entry name" value="HsdM_N"/>
    <property type="match status" value="1"/>
</dbReference>
<evidence type="ECO:0000313" key="11">
    <source>
        <dbReference type="Proteomes" id="UP000342300"/>
    </source>
</evidence>
<feature type="domain" description="N6 adenine-specific DNA methyltransferase N-terminal" evidence="9">
    <location>
        <begin position="2"/>
        <end position="132"/>
    </location>
</feature>